<dbReference type="InterPro" id="IPR050351">
    <property type="entry name" value="BphY/WalK/GraS-like"/>
</dbReference>
<evidence type="ECO:0000256" key="2">
    <source>
        <dbReference type="ARBA" id="ARBA00012438"/>
    </source>
</evidence>
<name>A0A9X3X9D9_9BACT</name>
<keyword evidence="5" id="KW-0175">Coiled coil</keyword>
<keyword evidence="3" id="KW-0808">Transferase</keyword>
<evidence type="ECO:0000256" key="4">
    <source>
        <dbReference type="ARBA" id="ARBA00022777"/>
    </source>
</evidence>
<dbReference type="Gene3D" id="3.30.565.10">
    <property type="entry name" value="Histidine kinase-like ATPase, C-terminal domain"/>
    <property type="match status" value="1"/>
</dbReference>
<protein>
    <recommendedName>
        <fullName evidence="2">histidine kinase</fullName>
        <ecNumber evidence="2">2.7.13.3</ecNumber>
    </recommendedName>
</protein>
<evidence type="ECO:0000313" key="6">
    <source>
        <dbReference type="EMBL" id="MDC3983776.1"/>
    </source>
</evidence>
<gene>
    <name evidence="6" type="ORF">KEG57_24925</name>
</gene>
<evidence type="ECO:0000256" key="3">
    <source>
        <dbReference type="ARBA" id="ARBA00022679"/>
    </source>
</evidence>
<dbReference type="SUPFAM" id="SSF55874">
    <property type="entry name" value="ATPase domain of HSP90 chaperone/DNA topoisomerase II/histidine kinase"/>
    <property type="match status" value="1"/>
</dbReference>
<evidence type="ECO:0000256" key="5">
    <source>
        <dbReference type="SAM" id="Coils"/>
    </source>
</evidence>
<dbReference type="AlphaFoldDB" id="A0A9X3X9D9"/>
<dbReference type="InterPro" id="IPR036890">
    <property type="entry name" value="HATPase_C_sf"/>
</dbReference>
<evidence type="ECO:0000256" key="1">
    <source>
        <dbReference type="ARBA" id="ARBA00000085"/>
    </source>
</evidence>
<keyword evidence="7" id="KW-1185">Reference proteome</keyword>
<dbReference type="PANTHER" id="PTHR42878:SF14">
    <property type="entry name" value="OSMOLARITY TWO-COMPONENT SYSTEM PROTEIN SSK1"/>
    <property type="match status" value="1"/>
</dbReference>
<dbReference type="EC" id="2.7.13.3" evidence="2"/>
<comment type="caution">
    <text evidence="6">The sequence shown here is derived from an EMBL/GenBank/DDBJ whole genome shotgun (WGS) entry which is preliminary data.</text>
</comment>
<organism evidence="6 7">
    <name type="scientific">Polyangium jinanense</name>
    <dbReference type="NCBI Taxonomy" id="2829994"/>
    <lineage>
        <taxon>Bacteria</taxon>
        <taxon>Pseudomonadati</taxon>
        <taxon>Myxococcota</taxon>
        <taxon>Polyangia</taxon>
        <taxon>Polyangiales</taxon>
        <taxon>Polyangiaceae</taxon>
        <taxon>Polyangium</taxon>
    </lineage>
</organism>
<feature type="coiled-coil region" evidence="5">
    <location>
        <begin position="192"/>
        <end position="219"/>
    </location>
</feature>
<dbReference type="PANTHER" id="PTHR42878">
    <property type="entry name" value="TWO-COMPONENT HISTIDINE KINASE"/>
    <property type="match status" value="1"/>
</dbReference>
<dbReference type="GO" id="GO:0007234">
    <property type="term" value="P:osmosensory signaling via phosphorelay pathway"/>
    <property type="evidence" value="ECO:0007669"/>
    <property type="project" value="TreeGrafter"/>
</dbReference>
<comment type="catalytic activity">
    <reaction evidence="1">
        <text>ATP + protein L-histidine = ADP + protein N-phospho-L-histidine.</text>
        <dbReference type="EC" id="2.7.13.3"/>
    </reaction>
</comment>
<reference evidence="6 7" key="1">
    <citation type="submission" date="2021-04" db="EMBL/GenBank/DDBJ databases">
        <title>Genome analysis of Polyangium sp.</title>
        <authorList>
            <person name="Li Y."/>
            <person name="Wang J."/>
        </authorList>
    </citation>
    <scope>NUCLEOTIDE SEQUENCE [LARGE SCALE GENOMIC DNA]</scope>
    <source>
        <strain evidence="6 7">SDU14</strain>
    </source>
</reference>
<sequence>MTSDRLTRNELTWLLAQEARTAAQKLRQGVIIQDGPPGSVRVPDGESTVAVETTLNQLDEAVGMLASLHGHPASRGRRGKIDLAQLMWEVAPEARVQIEMGEGTTVFGDEAELRRMLLLLVGQAGDPANAKGTSEVSVRREGEEVKVSVVLGPDQPATFESERAWLSRMAIRHGGRLELDGSMQTLVLPADVDMQRQELENLKRELKAAQEQGEAYARELAAVFASGGAKVSSTPPASASIEPVSSEGLAVLVAGVRGLVSELRGIFSAITRDLLPLRDRQGEVGDIVASAMRHVTAASETMADLARLGACPIGELPRHVDIAEALRDVVRDDMGRAARHDVRVKLNAPQSAYEVAQIGALTVLMHALLDHAISASPPGTEVVLTLSEHASGGYALTVDDAGHPLPEAARTGVLSRDFEVLAAGRPAGISLIAATAIAAHVRMQLEIEDAPTSGARVRLIIPKMSA</sequence>
<dbReference type="GO" id="GO:0000156">
    <property type="term" value="F:phosphorelay response regulator activity"/>
    <property type="evidence" value="ECO:0007669"/>
    <property type="project" value="TreeGrafter"/>
</dbReference>
<proteinExistence type="predicted"/>
<dbReference type="GO" id="GO:0030295">
    <property type="term" value="F:protein kinase activator activity"/>
    <property type="evidence" value="ECO:0007669"/>
    <property type="project" value="TreeGrafter"/>
</dbReference>
<dbReference type="RefSeq" id="WP_272425526.1">
    <property type="nucleotide sequence ID" value="NZ_JAGTJK010000036.1"/>
</dbReference>
<accession>A0A9X3X9D9</accession>
<dbReference type="EMBL" id="JAGTJJ010000016">
    <property type="protein sequence ID" value="MDC3983776.1"/>
    <property type="molecule type" value="Genomic_DNA"/>
</dbReference>
<evidence type="ECO:0000313" key="7">
    <source>
        <dbReference type="Proteomes" id="UP001151081"/>
    </source>
</evidence>
<dbReference type="Proteomes" id="UP001151081">
    <property type="component" value="Unassembled WGS sequence"/>
</dbReference>
<dbReference type="GO" id="GO:0004673">
    <property type="term" value="F:protein histidine kinase activity"/>
    <property type="evidence" value="ECO:0007669"/>
    <property type="project" value="UniProtKB-EC"/>
</dbReference>
<keyword evidence="4 6" id="KW-0418">Kinase</keyword>